<feature type="domain" description="Solute-binding protein family 5" evidence="5">
    <location>
        <begin position="112"/>
        <end position="526"/>
    </location>
</feature>
<dbReference type="Pfam" id="PF00496">
    <property type="entry name" value="SBP_bac_5"/>
    <property type="match status" value="1"/>
</dbReference>
<protein>
    <submittedName>
        <fullName evidence="6">ABC transporter substrate-binding protein</fullName>
    </submittedName>
</protein>
<proteinExistence type="inferred from homology"/>
<dbReference type="GO" id="GO:0030288">
    <property type="term" value="C:outer membrane-bounded periplasmic space"/>
    <property type="evidence" value="ECO:0007669"/>
    <property type="project" value="TreeGrafter"/>
</dbReference>
<dbReference type="PANTHER" id="PTHR30290">
    <property type="entry name" value="PERIPLASMIC BINDING COMPONENT OF ABC TRANSPORTER"/>
    <property type="match status" value="1"/>
</dbReference>
<evidence type="ECO:0000256" key="1">
    <source>
        <dbReference type="ARBA" id="ARBA00004418"/>
    </source>
</evidence>
<dbReference type="OrthoDB" id="9803988at2"/>
<dbReference type="AlphaFoldDB" id="A0A504UEY5"/>
<dbReference type="Gene3D" id="3.40.190.10">
    <property type="entry name" value="Periplasmic binding protein-like II"/>
    <property type="match status" value="1"/>
</dbReference>
<accession>A0A504UEY5</accession>
<evidence type="ECO:0000256" key="4">
    <source>
        <dbReference type="SAM" id="SignalP"/>
    </source>
</evidence>
<evidence type="ECO:0000256" key="2">
    <source>
        <dbReference type="ARBA" id="ARBA00005695"/>
    </source>
</evidence>
<evidence type="ECO:0000313" key="6">
    <source>
        <dbReference type="EMBL" id="TPP09335.1"/>
    </source>
</evidence>
<keyword evidence="3 4" id="KW-0732">Signal</keyword>
<dbReference type="GO" id="GO:0015833">
    <property type="term" value="P:peptide transport"/>
    <property type="evidence" value="ECO:0007669"/>
    <property type="project" value="TreeGrafter"/>
</dbReference>
<dbReference type="GO" id="GO:0043190">
    <property type="term" value="C:ATP-binding cassette (ABC) transporter complex"/>
    <property type="evidence" value="ECO:0007669"/>
    <property type="project" value="InterPro"/>
</dbReference>
<comment type="similarity">
    <text evidence="2">Belongs to the bacterial solute-binding protein 5 family.</text>
</comment>
<dbReference type="SUPFAM" id="SSF53850">
    <property type="entry name" value="Periplasmic binding protein-like II"/>
    <property type="match status" value="1"/>
</dbReference>
<reference evidence="6 7" key="1">
    <citation type="submission" date="2019-06" db="EMBL/GenBank/DDBJ databases">
        <title>Rhizobium sp. CL12 isolated from roots of soybean.</title>
        <authorList>
            <person name="Wang C."/>
        </authorList>
    </citation>
    <scope>NUCLEOTIDE SEQUENCE [LARGE SCALE GENOMIC DNA]</scope>
    <source>
        <strain evidence="6 7">CL12</strain>
    </source>
</reference>
<dbReference type="Proteomes" id="UP000316429">
    <property type="component" value="Unassembled WGS sequence"/>
</dbReference>
<dbReference type="InterPro" id="IPR030678">
    <property type="entry name" value="Peptide/Ni-bd"/>
</dbReference>
<dbReference type="InterPro" id="IPR039424">
    <property type="entry name" value="SBP_5"/>
</dbReference>
<evidence type="ECO:0000256" key="3">
    <source>
        <dbReference type="ARBA" id="ARBA00022729"/>
    </source>
</evidence>
<dbReference type="Gene3D" id="3.10.105.10">
    <property type="entry name" value="Dipeptide-binding Protein, Domain 3"/>
    <property type="match status" value="1"/>
</dbReference>
<gene>
    <name evidence="6" type="ORF">FJQ55_00150</name>
</gene>
<dbReference type="PIRSF" id="PIRSF002741">
    <property type="entry name" value="MppA"/>
    <property type="match status" value="1"/>
</dbReference>
<dbReference type="PANTHER" id="PTHR30290:SF64">
    <property type="entry name" value="ABC TRANSPORTER PERIPLASMIC BINDING PROTEIN"/>
    <property type="match status" value="1"/>
</dbReference>
<evidence type="ECO:0000259" key="5">
    <source>
        <dbReference type="Pfam" id="PF00496"/>
    </source>
</evidence>
<dbReference type="GO" id="GO:1904680">
    <property type="term" value="F:peptide transmembrane transporter activity"/>
    <property type="evidence" value="ECO:0007669"/>
    <property type="project" value="TreeGrafter"/>
</dbReference>
<name>A0A504UEY5_9HYPH</name>
<keyword evidence="7" id="KW-1185">Reference proteome</keyword>
<sequence length="618" mass="69506">MAWTRRFLNWFIVAGSTVAACSAAAQDQQPTDTFRHALAIVGGIKYPPGFAHFDYVKPAAPKGGAINLSASGTFDSFNPVLDKGELAAGLSPRLSLVTETLLKPSMDEVDAVYGLLAEAVSYPPDYAYATFRLRSEARWADGMPVTPEDVIFSFEKFKDLNPLYTTYYAHVLKAEKTGEREITFTFDEKNNRELPIIVGELDIVPKHWWTANGPDGKPRDISRTTLEPILGSGPYRIASFVPGAKVVYELRDDYWGKDLNVNVGYNNFQTQTYTYYADLDVEFEAFRSGAVDYWVENSAMRWARSYDFPAVADGRVKRQVLDNEYKTSGVLVGFIPNMRREMFKDVRVRKALNFAFDFEELNRTIFFDQYKRIDSYFYGSELASQGVPEGQELEILKSLGPEVPPDVLTQRYENPVGGDGAKLRENLRSALALLKEAGYELRGGKMVSAATGTPLQFEILLNGPTIERVALPFADNLKKIGIQVSVRTVDSAQYANRVRSFDYDMIYLGWAQSLNPGNEQRDYWGSRSVTQEGSRNYAGISSPAIDKLIDQIIFAKDRQTLIPTVKALDRLLLAGSYTVPSYTLRSSRIAYWDKFEHAELPTYAIGFPSIWWAKQAQN</sequence>
<dbReference type="GO" id="GO:0042884">
    <property type="term" value="P:microcin transport"/>
    <property type="evidence" value="ECO:0007669"/>
    <property type="project" value="TreeGrafter"/>
</dbReference>
<evidence type="ECO:0000313" key="7">
    <source>
        <dbReference type="Proteomes" id="UP000316429"/>
    </source>
</evidence>
<dbReference type="EMBL" id="VFYP01000001">
    <property type="protein sequence ID" value="TPP09335.1"/>
    <property type="molecule type" value="Genomic_DNA"/>
</dbReference>
<comment type="subcellular location">
    <subcellularLocation>
        <location evidence="1">Periplasm</location>
    </subcellularLocation>
</comment>
<organism evidence="6 7">
    <name type="scientific">Rhizobium glycinendophyticum</name>
    <dbReference type="NCBI Taxonomy" id="2589807"/>
    <lineage>
        <taxon>Bacteria</taxon>
        <taxon>Pseudomonadati</taxon>
        <taxon>Pseudomonadota</taxon>
        <taxon>Alphaproteobacteria</taxon>
        <taxon>Hyphomicrobiales</taxon>
        <taxon>Rhizobiaceae</taxon>
        <taxon>Rhizobium/Agrobacterium group</taxon>
        <taxon>Rhizobium</taxon>
    </lineage>
</organism>
<dbReference type="InterPro" id="IPR000914">
    <property type="entry name" value="SBP_5_dom"/>
</dbReference>
<dbReference type="CDD" id="cd08497">
    <property type="entry name" value="MbnE-like"/>
    <property type="match status" value="1"/>
</dbReference>
<feature type="chain" id="PRO_5021270247" evidence="4">
    <location>
        <begin position="26"/>
        <end position="618"/>
    </location>
</feature>
<comment type="caution">
    <text evidence="6">The sequence shown here is derived from an EMBL/GenBank/DDBJ whole genome shotgun (WGS) entry which is preliminary data.</text>
</comment>
<dbReference type="PROSITE" id="PS51257">
    <property type="entry name" value="PROKAR_LIPOPROTEIN"/>
    <property type="match status" value="1"/>
</dbReference>
<feature type="signal peptide" evidence="4">
    <location>
        <begin position="1"/>
        <end position="25"/>
    </location>
</feature>